<organism evidence="5">
    <name type="scientific">viral metagenome</name>
    <dbReference type="NCBI Taxonomy" id="1070528"/>
    <lineage>
        <taxon>unclassified sequences</taxon>
        <taxon>metagenomes</taxon>
        <taxon>organismal metagenomes</taxon>
    </lineage>
</organism>
<evidence type="ECO:0000259" key="4">
    <source>
        <dbReference type="PROSITE" id="PS50157"/>
    </source>
</evidence>
<dbReference type="Gene3D" id="3.40.50.150">
    <property type="entry name" value="Vaccinia Virus protein VP39"/>
    <property type="match status" value="1"/>
</dbReference>
<comment type="similarity">
    <text evidence="1">Belongs to the N(4)/N(6)-methyltransferase family.</text>
</comment>
<sequence length="355" mass="41317">MSKSVKYSCEKCAKTFSQKSHYDQHINRKKLCDNQTDKIQALIDKSVEEKVNELNKKLILNNTSISNDITHNTIMEDTKTEPIVSDIEVKNIDGLQYLSTIKDGTVDLILTDPPYIISKDSGMNTHYNKVKHNEANHIEFVKTEEEWLKYKTENNMLDDVKKENYMKYGTIYGKKYCVKTDYGEWDSEFTMEILEKFIGEYYKKLKNGGTIIIFFDLWKISFLKEIMEKHKFKQIRFIEWIKTNPQPLNSSVNYLTNCREIALLGIKGTKPTFNSKYDNGIYMFPLQGGKNRFHPTQKSLSLFEELIKKHSKENDVVLDTFLGGGTTAIASKNTKRKFKGCEISTEYFDKVIKLI</sequence>
<dbReference type="InterPro" id="IPR002941">
    <property type="entry name" value="DNA_methylase_N4/N6"/>
</dbReference>
<dbReference type="InterPro" id="IPR001091">
    <property type="entry name" value="RM_Methyltransferase"/>
</dbReference>
<dbReference type="EMBL" id="MN739997">
    <property type="protein sequence ID" value="QHT82147.1"/>
    <property type="molecule type" value="Genomic_DNA"/>
</dbReference>
<protein>
    <recommendedName>
        <fullName evidence="4">C2H2-type domain-containing protein</fullName>
    </recommendedName>
</protein>
<evidence type="ECO:0000313" key="5">
    <source>
        <dbReference type="EMBL" id="QHT82147.1"/>
    </source>
</evidence>
<dbReference type="PRINTS" id="PR00508">
    <property type="entry name" value="S21N4MTFRASE"/>
</dbReference>
<dbReference type="AlphaFoldDB" id="A0A6C0HP30"/>
<evidence type="ECO:0000256" key="3">
    <source>
        <dbReference type="ARBA" id="ARBA00022679"/>
    </source>
</evidence>
<dbReference type="GO" id="GO:0008170">
    <property type="term" value="F:N-methyltransferase activity"/>
    <property type="evidence" value="ECO:0007669"/>
    <property type="project" value="InterPro"/>
</dbReference>
<dbReference type="PROSITE" id="PS50157">
    <property type="entry name" value="ZINC_FINGER_C2H2_2"/>
    <property type="match status" value="1"/>
</dbReference>
<reference evidence="5" key="1">
    <citation type="journal article" date="2020" name="Nature">
        <title>Giant virus diversity and host interactions through global metagenomics.</title>
        <authorList>
            <person name="Schulz F."/>
            <person name="Roux S."/>
            <person name="Paez-Espino D."/>
            <person name="Jungbluth S."/>
            <person name="Walsh D.A."/>
            <person name="Denef V.J."/>
            <person name="McMahon K.D."/>
            <person name="Konstantinidis K.T."/>
            <person name="Eloe-Fadrosh E.A."/>
            <person name="Kyrpides N.C."/>
            <person name="Woyke T."/>
        </authorList>
    </citation>
    <scope>NUCLEOTIDE SEQUENCE</scope>
    <source>
        <strain evidence="5">GVMAG-M-3300023184-161</strain>
    </source>
</reference>
<keyword evidence="2" id="KW-0489">Methyltransferase</keyword>
<evidence type="ECO:0000256" key="1">
    <source>
        <dbReference type="ARBA" id="ARBA00006594"/>
    </source>
</evidence>
<dbReference type="GO" id="GO:0003677">
    <property type="term" value="F:DNA binding"/>
    <property type="evidence" value="ECO:0007669"/>
    <property type="project" value="InterPro"/>
</dbReference>
<dbReference type="InterPro" id="IPR013087">
    <property type="entry name" value="Znf_C2H2_type"/>
</dbReference>
<dbReference type="Gene3D" id="3.30.160.60">
    <property type="entry name" value="Classic Zinc Finger"/>
    <property type="match status" value="1"/>
</dbReference>
<proteinExistence type="inferred from homology"/>
<dbReference type="InterPro" id="IPR002052">
    <property type="entry name" value="DNA_methylase_N6_adenine_CS"/>
</dbReference>
<dbReference type="InterPro" id="IPR029063">
    <property type="entry name" value="SAM-dependent_MTases_sf"/>
</dbReference>
<dbReference type="Pfam" id="PF01555">
    <property type="entry name" value="N6_N4_Mtase"/>
    <property type="match status" value="1"/>
</dbReference>
<evidence type="ECO:0000256" key="2">
    <source>
        <dbReference type="ARBA" id="ARBA00022603"/>
    </source>
</evidence>
<dbReference type="GO" id="GO:0032259">
    <property type="term" value="P:methylation"/>
    <property type="evidence" value="ECO:0007669"/>
    <property type="project" value="UniProtKB-KW"/>
</dbReference>
<keyword evidence="3" id="KW-0808">Transferase</keyword>
<feature type="domain" description="C2H2-type" evidence="4">
    <location>
        <begin position="7"/>
        <end position="25"/>
    </location>
</feature>
<dbReference type="PROSITE" id="PS00092">
    <property type="entry name" value="N6_MTASE"/>
    <property type="match status" value="1"/>
</dbReference>
<accession>A0A6C0HP30</accession>
<dbReference type="SUPFAM" id="SSF53335">
    <property type="entry name" value="S-adenosyl-L-methionine-dependent methyltransferases"/>
    <property type="match status" value="2"/>
</dbReference>
<name>A0A6C0HP30_9ZZZZ</name>